<evidence type="ECO:0000313" key="3">
    <source>
        <dbReference type="EMBL" id="MBO0652369.1"/>
    </source>
</evidence>
<dbReference type="InterPro" id="IPR013783">
    <property type="entry name" value="Ig-like_fold"/>
</dbReference>
<feature type="transmembrane region" description="Helical" evidence="2">
    <location>
        <begin position="696"/>
        <end position="717"/>
    </location>
</feature>
<evidence type="ECO:0000313" key="4">
    <source>
        <dbReference type="Proteomes" id="UP000664781"/>
    </source>
</evidence>
<keyword evidence="2" id="KW-0472">Membrane</keyword>
<protein>
    <submittedName>
        <fullName evidence="3">Uncharacterized protein</fullName>
    </submittedName>
</protein>
<dbReference type="InterPro" id="IPR046112">
    <property type="entry name" value="DUF6049"/>
</dbReference>
<comment type="caution">
    <text evidence="3">The sequence shown here is derived from an EMBL/GenBank/DDBJ whole genome shotgun (WGS) entry which is preliminary data.</text>
</comment>
<evidence type="ECO:0000256" key="1">
    <source>
        <dbReference type="SAM" id="MobiDB-lite"/>
    </source>
</evidence>
<keyword evidence="4" id="KW-1185">Reference proteome</keyword>
<feature type="compositionally biased region" description="Gly residues" evidence="1">
    <location>
        <begin position="730"/>
        <end position="748"/>
    </location>
</feature>
<dbReference type="RefSeq" id="WP_086567644.1">
    <property type="nucleotide sequence ID" value="NZ_JAFMOF010000001.1"/>
</dbReference>
<reference evidence="3" key="1">
    <citation type="submission" date="2021-03" db="EMBL/GenBank/DDBJ databases">
        <title>Streptomyces strains.</title>
        <authorList>
            <person name="Lund M.B."/>
            <person name="Toerring T."/>
        </authorList>
    </citation>
    <scope>NUCLEOTIDE SEQUENCE</scope>
    <source>
        <strain evidence="3">JCM 4242</strain>
    </source>
</reference>
<dbReference type="Gene3D" id="2.60.40.10">
    <property type="entry name" value="Immunoglobulins"/>
    <property type="match status" value="1"/>
</dbReference>
<sequence>MAEAAEVQGAFQGTAPAPACRWFRHVAMLLAGVLVFLGLVELPTAPAAHAEPAGSRVSVTVDSLAPVAPKQDDTLTISGTVTNNGKSTVTGAHVDLRVGQQINTRSDIDDIGDRSGFSQGTDGSEVGGNHAQKLQPLAPGVSRDYTLTVPVKDLNLGKDGVYQLGVTLSGQADGQSYERVLGIRRTLLPWQPSGTDGKKTQLTMMWPLISGTHLTARTESDQQQTPIFPNDDLAAELAPGGRLQQLVALGKGLPITWVIDPDLLATVEAMTKSYRVSGPSGQNVPGKGQAVAKQWLFQLQDAVKDHQVVALPFGDPDLASLAHHGKDVSGSLSHLQSATELASTTVDTILGVKPRTDFAWPVDGAVDSSIVDVATSAGAHNVIARSDSLREGGGSPYAPTAARQIGGGNTAIVADARLSTAFEGEMIKADDSALAVQRFLAQSLMVNKQAPENERSIVVAPQRMPTTSQAQAMATALKGLSDGRWTQPLDLGDAARAKPDPAANQQVPGSGSYPETLRDQELSTEAFEAIQRTQNTLDSFKVILTSQDRVVTPFGSAIMRAMSTSWRGNPRGAAEFRDAVQSYLDQLTRQVHLIKKSDATLSGRSATIPVTVQNGLLQGVRGLRLVLTSSQPNRLKIDDESQQIHVEGGRSQSVKFETRANANGPVQVKARLYADDGQPYGEPITFTVHVTSITPMVLLVIAGGVLLLVLAGLRIYLQRKRAAARKAAGGEPGGENGGDSGDDGGSGDGEPEQPGDPEAGTGARNGDPSGSGEKVER</sequence>
<accession>A0A939FKF6</accession>
<keyword evidence="2" id="KW-1133">Transmembrane helix</keyword>
<evidence type="ECO:0000256" key="2">
    <source>
        <dbReference type="SAM" id="Phobius"/>
    </source>
</evidence>
<dbReference type="Pfam" id="PF19516">
    <property type="entry name" value="DUF6049"/>
    <property type="match status" value="1"/>
</dbReference>
<keyword evidence="2" id="KW-0812">Transmembrane</keyword>
<feature type="region of interest" description="Disordered" evidence="1">
    <location>
        <begin position="726"/>
        <end position="777"/>
    </location>
</feature>
<dbReference type="Proteomes" id="UP000664781">
    <property type="component" value="Unassembled WGS sequence"/>
</dbReference>
<feature type="region of interest" description="Disordered" evidence="1">
    <location>
        <begin position="108"/>
        <end position="132"/>
    </location>
</feature>
<dbReference type="GO" id="GO:0005975">
    <property type="term" value="P:carbohydrate metabolic process"/>
    <property type="evidence" value="ECO:0007669"/>
    <property type="project" value="UniProtKB-ARBA"/>
</dbReference>
<name>A0A939FKF6_9ACTN</name>
<feature type="region of interest" description="Disordered" evidence="1">
    <location>
        <begin position="483"/>
        <end position="516"/>
    </location>
</feature>
<gene>
    <name evidence="3" type="ORF">J1792_06075</name>
</gene>
<organism evidence="3 4">
    <name type="scientific">Streptomyces triculaminicus</name>
    <dbReference type="NCBI Taxonomy" id="2816232"/>
    <lineage>
        <taxon>Bacteria</taxon>
        <taxon>Bacillati</taxon>
        <taxon>Actinomycetota</taxon>
        <taxon>Actinomycetes</taxon>
        <taxon>Kitasatosporales</taxon>
        <taxon>Streptomycetaceae</taxon>
        <taxon>Streptomyces</taxon>
    </lineage>
</organism>
<proteinExistence type="predicted"/>
<dbReference type="EMBL" id="JAFMOF010000001">
    <property type="protein sequence ID" value="MBO0652369.1"/>
    <property type="molecule type" value="Genomic_DNA"/>
</dbReference>
<dbReference type="AlphaFoldDB" id="A0A939FKF6"/>